<dbReference type="SUPFAM" id="SSF64484">
    <property type="entry name" value="beta and beta-prime subunits of DNA dependent RNA-polymerase"/>
    <property type="match status" value="1"/>
</dbReference>
<dbReference type="Pfam" id="PF14223">
    <property type="entry name" value="Retrotran_gag_2"/>
    <property type="match status" value="1"/>
</dbReference>
<sequence>MAVHVPLSLEAQAEARLLMFSHMNLLSPTIGDPISAPTQDMLSGLYFLTSGNRREASSSSADEKIYEVSYYLSESESESEFETSEYYDNSTNYGLFVNNNDDQEIFHDAILSGSENFIENHIDSQKDYNKSNVDHNDSEEKDQLVDKLIRKFNKKEKYAKLEAERYEYMIRYSAYFDNDKQHRKQIADQEVLYDKMSIQLVDLDKHVRDLKNTVLEKDFKISELEESNKFTQTICFDLEDEVVNLLEKEKANLETIESLKAKGFESSETAISKLENQNENDCHVNEQECDKVENPKIVHIFLWIIDSGCSKHMTVGYSQQEGIDYDETFAPVAQIEAIRLFLAIAAHKDFTVIQMDVKTSFLNKILKEEMYVGQPLGFVSQQYPNHVYALDKALYGLKQAPRAWYDVLSKFLIDNGFQKGVSQPVAPTTAEQRLAHKNELKARGGNFLDKIPRECLSIIESKSKVRYSRSQITDSRANTNAPLFSSLPSNSFDLQQIAASLEDKLDIRMNHFEKSLNDMKASFVTPTAPIKAVEEVCVTCEANHSYNQCPLTRGNDFPVFHDNIEQFQAAAVGNFIQNRHQNVSNQMRQNNLVIKETTLIQIKTVKTNREQFIKTDFQKKLEQNQDDFQKQMMNFIQNLYNNKPSSSSSLLSNTIPNPKGEAKAITTRSEPLIPPPGMEQQEPTEVTKDTELPSTKDIQPPSVQVQVQEEEPIEKPSVVILKAKANLPYPSRLTKEKIREKYDILAVKFMEIFRDLYFELSFADALVHMPKFAPMFKKLLNNKNKLIELTKTPLNENCSALVLKKLLEKLGDPGRFLIPCDFLEFDNCLALADLGASINLMSLSIWKKLKLPTLNDTKIVLELVDRTISKPTGVVENVFVKVGKFYFPADFIVLNFIADPRVPLILGRPFLKILIQKRLRIFLTTIQFQLELKILRSIWRKISFFLEGLLIEDPFPPHSIIPSQTKSPIKEPKHSFNMGYEHFITNLVTNDVAEASTKNLVPILRESKVTLENGSESIEPVKDDFLVFTIISNPLLNNDEINSYELNSHVESNSDESTSNHDTMKFDNLDEFSGPLIPIHIVEEERIRREHAEYINRMEMLFTINPRPHPSTTDDVLPPSVENDDSDGEVDAVDDLHVDNSIQNSEHDFFESEGSDFDNSSIPLPPPKPPDEEFDFEKEISVVRNIIVKFECIDTKLKFNSHKDAKTLMEDTEKRFGGNTETKKVQKTILKQQFENFTGSSSEGLDQIHDRLQKLVSQLEIHGVSLSQENVNLKFLRSLPSEWETHTLIWRNKVDLDEQNLDDLFNSLKIYEIEVKQSSFPGTVSQNLAFMSSSSTDSTTDSVSAAASVSAACVKLPASPLPNVNSLSNAVIYSFFASQSTSPKQIDVDDLEEMDLRWQMAMLTMRSRRFLQKTGINLGANGPTSVGFDMSKVECYNCQRKGRRTVSRRSLQTLLLWLFHLTHLLIMSDCESWPPSNLYDRFQPSGGYHVVPPPHKGTFMPPKPDLVFNTAPTSIETDHLAFNVQLSPPKPEQDLSHTSRPSAPIIKDWVSDSEEESETKDPHQFVPSFAQSSEHVKTPRHSVQPIETTFQAALTVPASHKSNSSGKRRSRKACFVCKSVDHLIKDCDYHTKKMAQTTPRNYANRGHHKQYAPLTHSKPQKHRVPTAVLTQSKLVFNTTVRQAPVVSAVQGKQGTWGNPLLALQDKGVIDSGCSRHMSGNMSDLSDFEELNGGYVAFGGNPKGGKITGKGKIKRGKLDFDKVKQKKDGVFISQDKYVVEILRKFGLTEEKSASTPIDTEKPLLKDPDGEDVDVHTYRKSTTGGFQFLGCRLISWQCKKQTIVASSSTETEYVDATSCCAQVLWIQNQLLDYGVKFLLSVYKLTAATFNC</sequence>
<dbReference type="Pfam" id="PF07727">
    <property type="entry name" value="RVT_2"/>
    <property type="match status" value="1"/>
</dbReference>
<evidence type="ECO:0000313" key="8">
    <source>
        <dbReference type="EMBL" id="GEU46680.1"/>
    </source>
</evidence>
<keyword evidence="2" id="KW-0240">DNA-directed RNA polymerase</keyword>
<name>A0A6L2KD28_TANCI</name>
<dbReference type="GO" id="GO:0003964">
    <property type="term" value="F:RNA-directed DNA polymerase activity"/>
    <property type="evidence" value="ECO:0007669"/>
    <property type="project" value="UniProtKB-KW"/>
</dbReference>
<evidence type="ECO:0000256" key="2">
    <source>
        <dbReference type="ARBA" id="ARBA00022478"/>
    </source>
</evidence>
<feature type="region of interest" description="Disordered" evidence="6">
    <location>
        <begin position="1105"/>
        <end position="1130"/>
    </location>
</feature>
<evidence type="ECO:0000256" key="1">
    <source>
        <dbReference type="ARBA" id="ARBA00012418"/>
    </source>
</evidence>
<dbReference type="EC" id="2.7.7.6" evidence="1"/>
<comment type="caution">
    <text evidence="8">The sequence shown here is derived from an EMBL/GenBank/DDBJ whole genome shotgun (WGS) entry which is preliminary data.</text>
</comment>
<evidence type="ECO:0000256" key="4">
    <source>
        <dbReference type="ARBA" id="ARBA00022695"/>
    </source>
</evidence>
<evidence type="ECO:0000256" key="6">
    <source>
        <dbReference type="SAM" id="MobiDB-lite"/>
    </source>
</evidence>
<keyword evidence="8" id="KW-0695">RNA-directed DNA polymerase</keyword>
<gene>
    <name evidence="8" type="ORF">Tci_018658</name>
</gene>
<dbReference type="PANTHER" id="PTHR33067">
    <property type="entry name" value="RNA-DIRECTED DNA POLYMERASE-RELATED"/>
    <property type="match status" value="1"/>
</dbReference>
<feature type="region of interest" description="Disordered" evidence="6">
    <location>
        <begin position="669"/>
        <end position="709"/>
    </location>
</feature>
<dbReference type="GO" id="GO:0003899">
    <property type="term" value="F:DNA-directed RNA polymerase activity"/>
    <property type="evidence" value="ECO:0007669"/>
    <property type="project" value="UniProtKB-EC"/>
</dbReference>
<dbReference type="EMBL" id="BKCJ010002159">
    <property type="protein sequence ID" value="GEU46680.1"/>
    <property type="molecule type" value="Genomic_DNA"/>
</dbReference>
<dbReference type="InterPro" id="IPR021109">
    <property type="entry name" value="Peptidase_aspartic_dom_sf"/>
</dbReference>
<keyword evidence="3" id="KW-0808">Transferase</keyword>
<dbReference type="InterPro" id="IPR042102">
    <property type="entry name" value="RNA_pol_Rpb1_3_sf"/>
</dbReference>
<dbReference type="Gene3D" id="1.10.274.100">
    <property type="entry name" value="RNA polymerase Rpb1, domain 3"/>
    <property type="match status" value="1"/>
</dbReference>
<dbReference type="PANTHER" id="PTHR33067:SF39">
    <property type="entry name" value="TRANSCRIPTION FACTOR INTERACTOR AND REGULATOR CCHC(ZN) FAMILY"/>
    <property type="match status" value="1"/>
</dbReference>
<protein>
    <recommendedName>
        <fullName evidence="1">DNA-directed RNA polymerase</fullName>
        <ecNumber evidence="1">2.7.7.6</ecNumber>
    </recommendedName>
</protein>
<evidence type="ECO:0000256" key="3">
    <source>
        <dbReference type="ARBA" id="ARBA00022679"/>
    </source>
</evidence>
<proteinExistence type="predicted"/>
<reference evidence="8" key="1">
    <citation type="journal article" date="2019" name="Sci. Rep.">
        <title>Draft genome of Tanacetum cinerariifolium, the natural source of mosquito coil.</title>
        <authorList>
            <person name="Yamashiro T."/>
            <person name="Shiraishi A."/>
            <person name="Satake H."/>
            <person name="Nakayama K."/>
        </authorList>
    </citation>
    <scope>NUCLEOTIDE SEQUENCE</scope>
</reference>
<keyword evidence="5" id="KW-0804">Transcription</keyword>
<dbReference type="CDD" id="cd00303">
    <property type="entry name" value="retropepsin_like"/>
    <property type="match status" value="1"/>
</dbReference>
<evidence type="ECO:0000259" key="7">
    <source>
        <dbReference type="Pfam" id="PF07727"/>
    </source>
</evidence>
<keyword evidence="4" id="KW-0548">Nucleotidyltransferase</keyword>
<evidence type="ECO:0000256" key="5">
    <source>
        <dbReference type="ARBA" id="ARBA00023163"/>
    </source>
</evidence>
<dbReference type="Gene3D" id="2.40.70.10">
    <property type="entry name" value="Acid Proteases"/>
    <property type="match status" value="1"/>
</dbReference>
<dbReference type="CDD" id="cd09272">
    <property type="entry name" value="RNase_HI_RT_Ty1"/>
    <property type="match status" value="1"/>
</dbReference>
<dbReference type="InterPro" id="IPR013103">
    <property type="entry name" value="RVT_2"/>
</dbReference>
<dbReference type="GO" id="GO:0000428">
    <property type="term" value="C:DNA-directed RNA polymerase complex"/>
    <property type="evidence" value="ECO:0007669"/>
    <property type="project" value="UniProtKB-KW"/>
</dbReference>
<accession>A0A6L2KD28</accession>
<feature type="domain" description="Reverse transcriptase Ty1/copia-type" evidence="7">
    <location>
        <begin position="313"/>
        <end position="419"/>
    </location>
</feature>
<organism evidence="8">
    <name type="scientific">Tanacetum cinerariifolium</name>
    <name type="common">Dalmatian daisy</name>
    <name type="synonym">Chrysanthemum cinerariifolium</name>
    <dbReference type="NCBI Taxonomy" id="118510"/>
    <lineage>
        <taxon>Eukaryota</taxon>
        <taxon>Viridiplantae</taxon>
        <taxon>Streptophyta</taxon>
        <taxon>Embryophyta</taxon>
        <taxon>Tracheophyta</taxon>
        <taxon>Spermatophyta</taxon>
        <taxon>Magnoliopsida</taxon>
        <taxon>eudicotyledons</taxon>
        <taxon>Gunneridae</taxon>
        <taxon>Pentapetalae</taxon>
        <taxon>asterids</taxon>
        <taxon>campanulids</taxon>
        <taxon>Asterales</taxon>
        <taxon>Asteraceae</taxon>
        <taxon>Asteroideae</taxon>
        <taxon>Anthemideae</taxon>
        <taxon>Anthemidinae</taxon>
        <taxon>Tanacetum</taxon>
    </lineage>
</organism>